<protein>
    <submittedName>
        <fullName evidence="1">Uncharacterized protein</fullName>
    </submittedName>
</protein>
<dbReference type="Proteomes" id="UP000663873">
    <property type="component" value="Unassembled WGS sequence"/>
</dbReference>
<dbReference type="AlphaFoldDB" id="A0A819W7W7"/>
<comment type="caution">
    <text evidence="1">The sequence shown here is derived from an EMBL/GenBank/DDBJ whole genome shotgun (WGS) entry which is preliminary data.</text>
</comment>
<evidence type="ECO:0000313" key="1">
    <source>
        <dbReference type="EMBL" id="CAF4119136.1"/>
    </source>
</evidence>
<name>A0A819W7W7_9BILA</name>
<gene>
    <name evidence="1" type="ORF">UJA718_LOCUS1444</name>
</gene>
<organism evidence="1 2">
    <name type="scientific">Rotaria socialis</name>
    <dbReference type="NCBI Taxonomy" id="392032"/>
    <lineage>
        <taxon>Eukaryota</taxon>
        <taxon>Metazoa</taxon>
        <taxon>Spiralia</taxon>
        <taxon>Gnathifera</taxon>
        <taxon>Rotifera</taxon>
        <taxon>Eurotatoria</taxon>
        <taxon>Bdelloidea</taxon>
        <taxon>Philodinida</taxon>
        <taxon>Philodinidae</taxon>
        <taxon>Rotaria</taxon>
    </lineage>
</organism>
<sequence>MVIDSHFPSNIEPLNLSVSTRFKNVAFNSLLQEMFLGMVTIERQREIIIGILLLITVCSGLNRGLRLGLPLLENLIFFFIKGWRSSTINFDYENLLQLPRDDIECPCIKISIPYKVFVAQLNISLYHQVCTMDVIRRTLTTGGIIDGGTTFFNRADFRSERFEFIKGLDRLCNLAKDSLSHDIETFQALTMLLYQLIPRTQFDSEMNITLDRMKLTASVAFTRILELFRLTIIVMETHG</sequence>
<reference evidence="1" key="1">
    <citation type="submission" date="2021-02" db="EMBL/GenBank/DDBJ databases">
        <authorList>
            <person name="Nowell W R."/>
        </authorList>
    </citation>
    <scope>NUCLEOTIDE SEQUENCE</scope>
</reference>
<proteinExistence type="predicted"/>
<evidence type="ECO:0000313" key="2">
    <source>
        <dbReference type="Proteomes" id="UP000663873"/>
    </source>
</evidence>
<dbReference type="EMBL" id="CAJOBP010000086">
    <property type="protein sequence ID" value="CAF4119136.1"/>
    <property type="molecule type" value="Genomic_DNA"/>
</dbReference>
<accession>A0A819W7W7</accession>
<keyword evidence="2" id="KW-1185">Reference proteome</keyword>